<keyword evidence="3 10" id="KW-0645">Protease</keyword>
<evidence type="ECO:0000256" key="2">
    <source>
        <dbReference type="ARBA" id="ARBA00008683"/>
    </source>
</evidence>
<dbReference type="NCBIfam" id="TIGR00705">
    <property type="entry name" value="SppA_67K"/>
    <property type="match status" value="1"/>
</dbReference>
<proteinExistence type="inferred from homology"/>
<dbReference type="CDD" id="cd07023">
    <property type="entry name" value="S49_Sppa_N_C"/>
    <property type="match status" value="1"/>
</dbReference>
<gene>
    <name evidence="10" type="ORF">NVI5450_1428</name>
</gene>
<dbReference type="Gene3D" id="6.20.330.10">
    <property type="match status" value="1"/>
</dbReference>
<feature type="active site" description="Proton donor/acceptor" evidence="7">
    <location>
        <position position="207"/>
    </location>
</feature>
<dbReference type="CDD" id="cd07018">
    <property type="entry name" value="S49_SppA_67K_type"/>
    <property type="match status" value="1"/>
</dbReference>
<dbReference type="NCBIfam" id="TIGR00706">
    <property type="entry name" value="SppA_dom"/>
    <property type="match status" value="1"/>
</dbReference>
<keyword evidence="6 8" id="KW-0472">Membrane</keyword>
<dbReference type="GO" id="GO:0006465">
    <property type="term" value="P:signal peptide processing"/>
    <property type="evidence" value="ECO:0007669"/>
    <property type="project" value="InterPro"/>
</dbReference>
<evidence type="ECO:0000256" key="5">
    <source>
        <dbReference type="ARBA" id="ARBA00022825"/>
    </source>
</evidence>
<evidence type="ECO:0000256" key="4">
    <source>
        <dbReference type="ARBA" id="ARBA00022801"/>
    </source>
</evidence>
<name>A0A1L0DU50_9GAMM</name>
<sequence>MRKLFSLLGFILSKIGRSITFTRNLILNLLFISFIAIIILALQQQKEAPVTFADNTALVLNLNGVLVDQPKLVDPFDQVIGELVDSQDVISEIAISDVVNVINSAKTDNAISALILDLARLKPASLTKLTDISDALVEFKKSNKPIYAYGDYFSQEQYFLASFADEILLNPAGGVLLQGYGSYSLYFKDAIDKLNLSSHVFRVGTYKSFVEPFTRSDMSAESKEAKLNWLNQLWDTYTSTVANNRLINADDVAPKANIFIEQLQSVNGNIAQYALKQKLVDQLLTREQISRYLAKKLNSESDKYEKVEFLDYLNLLPTQFKEQDFASKPGVGIIFANGQILDGNQPPGAIGGKSLTKLLLQAKDDEKIKALVLRIDSPGGSAFASEQIRTALLEVKKSGKPVIVSMGSVAASGGYWIASAADEIWAKPTTITGSIGIFGLFATTEKLLAKMGIYSDGVGTTDYTGLSVNRELPEHMAKIIQMTVENGYSNFLNVVAEGRDMTIEEVNEVAQGRVWTGSDALNLGLIDSLGSLDDAIASAAEKAGVSSDSLILIQTPRSERDRLLSMFTQSVAKQVLTELNISPNGSVATWLATMSRQAGQLTNYSDPQGLYVECLVCEIK</sequence>
<dbReference type="InterPro" id="IPR004634">
    <property type="entry name" value="Pept_S49_pIV"/>
</dbReference>
<feature type="active site" description="Nucleophile" evidence="7">
    <location>
        <position position="412"/>
    </location>
</feature>
<evidence type="ECO:0000256" key="6">
    <source>
        <dbReference type="ARBA" id="ARBA00023136"/>
    </source>
</evidence>
<dbReference type="InterPro" id="IPR047272">
    <property type="entry name" value="S49_SppA_C"/>
</dbReference>
<dbReference type="PIRSF" id="PIRSF001217">
    <property type="entry name" value="Protease_4_SppA"/>
    <property type="match status" value="1"/>
</dbReference>
<dbReference type="PANTHER" id="PTHR33209">
    <property type="entry name" value="PROTEASE 4"/>
    <property type="match status" value="1"/>
</dbReference>
<evidence type="ECO:0000256" key="1">
    <source>
        <dbReference type="ARBA" id="ARBA00004370"/>
    </source>
</evidence>
<dbReference type="InterPro" id="IPR002142">
    <property type="entry name" value="Peptidase_S49"/>
</dbReference>
<keyword evidence="5" id="KW-0720">Serine protease</keyword>
<evidence type="ECO:0000313" key="10">
    <source>
        <dbReference type="EMBL" id="SGY93020.1"/>
    </source>
</evidence>
<dbReference type="GO" id="GO:0016020">
    <property type="term" value="C:membrane"/>
    <property type="evidence" value="ECO:0007669"/>
    <property type="project" value="UniProtKB-SubCell"/>
</dbReference>
<reference evidence="10 11" key="1">
    <citation type="submission" date="2016-11" db="EMBL/GenBank/DDBJ databases">
        <authorList>
            <person name="Jaros S."/>
            <person name="Januszkiewicz K."/>
            <person name="Wedrychowicz H."/>
        </authorList>
    </citation>
    <scope>NUCLEOTIDE SEQUENCE [LARGE SCALE GENOMIC DNA]</scope>
    <source>
        <strain evidence="10">NVI 5450</strain>
    </source>
</reference>
<keyword evidence="4" id="KW-0378">Hydrolase</keyword>
<dbReference type="AlphaFoldDB" id="A0A1L0DU50"/>
<dbReference type="Gene3D" id="3.90.226.10">
    <property type="entry name" value="2-enoyl-CoA Hydratase, Chain A, domain 1"/>
    <property type="match status" value="3"/>
</dbReference>
<dbReference type="OrthoDB" id="9764363at2"/>
<dbReference type="GO" id="GO:0008236">
    <property type="term" value="F:serine-type peptidase activity"/>
    <property type="evidence" value="ECO:0007669"/>
    <property type="project" value="UniProtKB-KW"/>
</dbReference>
<evidence type="ECO:0000256" key="3">
    <source>
        <dbReference type="ARBA" id="ARBA00022670"/>
    </source>
</evidence>
<comment type="subcellular location">
    <subcellularLocation>
        <location evidence="1">Membrane</location>
    </subcellularLocation>
</comment>
<dbReference type="RefSeq" id="WP_075518079.1">
    <property type="nucleotide sequence ID" value="NZ_FPLD01000045.1"/>
</dbReference>
<feature type="domain" description="Peptidase S49" evidence="9">
    <location>
        <begin position="396"/>
        <end position="545"/>
    </location>
</feature>
<dbReference type="EMBL" id="FPLD01000045">
    <property type="protein sequence ID" value="SGY93020.1"/>
    <property type="molecule type" value="Genomic_DNA"/>
</dbReference>
<organism evidence="10 11">
    <name type="scientific">Moritella viscosa</name>
    <dbReference type="NCBI Taxonomy" id="80854"/>
    <lineage>
        <taxon>Bacteria</taxon>
        <taxon>Pseudomonadati</taxon>
        <taxon>Pseudomonadota</taxon>
        <taxon>Gammaproteobacteria</taxon>
        <taxon>Alteromonadales</taxon>
        <taxon>Moritellaceae</taxon>
        <taxon>Moritella</taxon>
    </lineage>
</organism>
<evidence type="ECO:0000256" key="7">
    <source>
        <dbReference type="PIRSR" id="PIRSR001217-1"/>
    </source>
</evidence>
<dbReference type="Pfam" id="PF01343">
    <property type="entry name" value="Peptidase_S49"/>
    <property type="match status" value="2"/>
</dbReference>
<keyword evidence="8" id="KW-1133">Transmembrane helix</keyword>
<dbReference type="SUPFAM" id="SSF52096">
    <property type="entry name" value="ClpP/crotonase"/>
    <property type="match status" value="2"/>
</dbReference>
<feature type="transmembrane region" description="Helical" evidence="8">
    <location>
        <begin position="26"/>
        <end position="42"/>
    </location>
</feature>
<dbReference type="InterPro" id="IPR004635">
    <property type="entry name" value="Pept_S49_SppA"/>
</dbReference>
<evidence type="ECO:0000259" key="9">
    <source>
        <dbReference type="Pfam" id="PF01343"/>
    </source>
</evidence>
<dbReference type="PANTHER" id="PTHR33209:SF1">
    <property type="entry name" value="PEPTIDASE S49 DOMAIN-CONTAINING PROTEIN"/>
    <property type="match status" value="1"/>
</dbReference>
<dbReference type="InterPro" id="IPR047217">
    <property type="entry name" value="S49_SppA_67K_type_N"/>
</dbReference>
<accession>A0A1L0DU50</accession>
<evidence type="ECO:0000313" key="11">
    <source>
        <dbReference type="Proteomes" id="UP000183794"/>
    </source>
</evidence>
<protein>
    <submittedName>
        <fullName evidence="10">Putative protease IV</fullName>
    </submittedName>
</protein>
<feature type="domain" description="Peptidase S49" evidence="9">
    <location>
        <begin position="139"/>
        <end position="296"/>
    </location>
</feature>
<keyword evidence="8" id="KW-0812">Transmembrane</keyword>
<dbReference type="InterPro" id="IPR029045">
    <property type="entry name" value="ClpP/crotonase-like_dom_sf"/>
</dbReference>
<evidence type="ECO:0000256" key="8">
    <source>
        <dbReference type="SAM" id="Phobius"/>
    </source>
</evidence>
<comment type="similarity">
    <text evidence="2">Belongs to the peptidase S49 family.</text>
</comment>
<dbReference type="Proteomes" id="UP000183794">
    <property type="component" value="Unassembled WGS sequence"/>
</dbReference>